<gene>
    <name evidence="1" type="ORF">RJT34_22079</name>
</gene>
<proteinExistence type="predicted"/>
<evidence type="ECO:0000313" key="2">
    <source>
        <dbReference type="Proteomes" id="UP001359559"/>
    </source>
</evidence>
<protein>
    <submittedName>
        <fullName evidence="1">Uncharacterized protein</fullName>
    </submittedName>
</protein>
<accession>A0AAN9IV84</accession>
<dbReference type="EMBL" id="JAYKXN010000005">
    <property type="protein sequence ID" value="KAK7286816.1"/>
    <property type="molecule type" value="Genomic_DNA"/>
</dbReference>
<dbReference type="AlphaFoldDB" id="A0AAN9IV84"/>
<reference evidence="1 2" key="1">
    <citation type="submission" date="2024-01" db="EMBL/GenBank/DDBJ databases">
        <title>The genomes of 5 underutilized Papilionoideae crops provide insights into root nodulation and disease resistance.</title>
        <authorList>
            <person name="Yuan L."/>
        </authorList>
    </citation>
    <scope>NUCLEOTIDE SEQUENCE [LARGE SCALE GENOMIC DNA]</scope>
    <source>
        <strain evidence="1">LY-2023</strain>
        <tissue evidence="1">Leaf</tissue>
    </source>
</reference>
<comment type="caution">
    <text evidence="1">The sequence shown here is derived from an EMBL/GenBank/DDBJ whole genome shotgun (WGS) entry which is preliminary data.</text>
</comment>
<evidence type="ECO:0000313" key="1">
    <source>
        <dbReference type="EMBL" id="KAK7286816.1"/>
    </source>
</evidence>
<name>A0AAN9IV84_CLITE</name>
<organism evidence="1 2">
    <name type="scientific">Clitoria ternatea</name>
    <name type="common">Butterfly pea</name>
    <dbReference type="NCBI Taxonomy" id="43366"/>
    <lineage>
        <taxon>Eukaryota</taxon>
        <taxon>Viridiplantae</taxon>
        <taxon>Streptophyta</taxon>
        <taxon>Embryophyta</taxon>
        <taxon>Tracheophyta</taxon>
        <taxon>Spermatophyta</taxon>
        <taxon>Magnoliopsida</taxon>
        <taxon>eudicotyledons</taxon>
        <taxon>Gunneridae</taxon>
        <taxon>Pentapetalae</taxon>
        <taxon>rosids</taxon>
        <taxon>fabids</taxon>
        <taxon>Fabales</taxon>
        <taxon>Fabaceae</taxon>
        <taxon>Papilionoideae</taxon>
        <taxon>50 kb inversion clade</taxon>
        <taxon>NPAAA clade</taxon>
        <taxon>indigoferoid/millettioid clade</taxon>
        <taxon>Phaseoleae</taxon>
        <taxon>Clitoria</taxon>
    </lineage>
</organism>
<sequence>MKIRSVENLVMIFLQLDDLTFELFDRLIPQLQRGNIFCCPKFQNLSFVVANPVLITCGIEKTAKALVSELEQMSKETKGCGWVDYRLKTVLTEVEAASARNNDEVGNMIAEALRCENVQIAKARQDSLICLFLVEL</sequence>
<keyword evidence="2" id="KW-1185">Reference proteome</keyword>
<dbReference type="Proteomes" id="UP001359559">
    <property type="component" value="Unassembled WGS sequence"/>
</dbReference>